<dbReference type="NCBIfam" id="NF037979">
    <property type="entry name" value="Na_transp"/>
    <property type="match status" value="1"/>
</dbReference>
<evidence type="ECO:0000256" key="5">
    <source>
        <dbReference type="ARBA" id="ARBA00023136"/>
    </source>
</evidence>
<feature type="transmembrane region" description="Helical" evidence="6">
    <location>
        <begin position="312"/>
        <end position="333"/>
    </location>
</feature>
<keyword evidence="4 6" id="KW-1133">Transmembrane helix</keyword>
<dbReference type="InterPro" id="IPR000175">
    <property type="entry name" value="Na/ntran_symport"/>
</dbReference>
<organism evidence="7 8">
    <name type="scientific">Dorea formicigenerans</name>
    <dbReference type="NCBI Taxonomy" id="39486"/>
    <lineage>
        <taxon>Bacteria</taxon>
        <taxon>Bacillati</taxon>
        <taxon>Bacillota</taxon>
        <taxon>Clostridia</taxon>
        <taxon>Lachnospirales</taxon>
        <taxon>Lachnospiraceae</taxon>
        <taxon>Dorea</taxon>
    </lineage>
</organism>
<comment type="subcellular location">
    <subcellularLocation>
        <location evidence="1">Membrane</location>
        <topology evidence="1">Multi-pass membrane protein</topology>
    </subcellularLocation>
</comment>
<evidence type="ECO:0000313" key="8">
    <source>
        <dbReference type="Proteomes" id="UP000266376"/>
    </source>
</evidence>
<dbReference type="PANTHER" id="PTHR42948:SF1">
    <property type="entry name" value="TRANSPORTER"/>
    <property type="match status" value="1"/>
</dbReference>
<dbReference type="SUPFAM" id="SSF161070">
    <property type="entry name" value="SNF-like"/>
    <property type="match status" value="1"/>
</dbReference>
<proteinExistence type="predicted"/>
<dbReference type="InterPro" id="IPR047218">
    <property type="entry name" value="YocR/YhdH-like"/>
</dbReference>
<accession>A0A395XNS3</accession>
<feature type="transmembrane region" description="Helical" evidence="6">
    <location>
        <begin position="417"/>
        <end position="443"/>
    </location>
</feature>
<feature type="transmembrane region" description="Helical" evidence="6">
    <location>
        <begin position="155"/>
        <end position="175"/>
    </location>
</feature>
<dbReference type="PANTHER" id="PTHR42948">
    <property type="entry name" value="TRANSPORTER"/>
    <property type="match status" value="1"/>
</dbReference>
<dbReference type="GO" id="GO:0016020">
    <property type="term" value="C:membrane"/>
    <property type="evidence" value="ECO:0007669"/>
    <property type="project" value="UniProtKB-SubCell"/>
</dbReference>
<sequence length="444" mass="47441">MSTNQHNRESFGSRWGFILACIGSAVGMGNIWMFPTRMSLYGGGSFLIPYIFFVALIGFTGVIAEMSFGRATKSGPVDAFGCACEANGKRKLGEALGMIPVLGSLAMAIGYTVVMGWIFKYAIGTLTGSTLAPDNVEEYGNAFGSMASAFGNNGWQIGALIICMLILMLGVGGGIERAGKIMMPLFFCLFVILAVYVAFQPGAINGYRYIFRVDPEMLASPSTWIFALGQAFFSLSVAGNGTLIYGSYLSDKENIPASAAKVALFDTIAAVLAALVIIPAMATTGAQLNQGGPGLLFIFLPNLIRSMPGGRIIAIIFFAAVFLAGMTSLINLYEAPIATVQEKLHLSRVPACVVIAVIGIIVSLLIQGIVSTWMDILSIYICPLGAGLAGIMFFWVCKKSYVEEQVNKGRERKFTKYFIPVCKYIYVPICFIVLILGIALGGIG</sequence>
<gene>
    <name evidence="7" type="ORF">DWV67_12340</name>
</gene>
<feature type="transmembrane region" description="Helical" evidence="6">
    <location>
        <begin position="262"/>
        <end position="282"/>
    </location>
</feature>
<dbReference type="Pfam" id="PF00209">
    <property type="entry name" value="SNF"/>
    <property type="match status" value="2"/>
</dbReference>
<dbReference type="PROSITE" id="PS50267">
    <property type="entry name" value="NA_NEUROTRAN_SYMP_3"/>
    <property type="match status" value="1"/>
</dbReference>
<keyword evidence="3 6" id="KW-0812">Transmembrane</keyword>
<dbReference type="InterPro" id="IPR037272">
    <property type="entry name" value="SNS_sf"/>
</dbReference>
<dbReference type="CDD" id="cd10336">
    <property type="entry name" value="SLC6sbd_Tyt1-Like"/>
    <property type="match status" value="1"/>
</dbReference>
<feature type="transmembrane region" description="Helical" evidence="6">
    <location>
        <begin position="224"/>
        <end position="250"/>
    </location>
</feature>
<dbReference type="EMBL" id="QSAJ01000033">
    <property type="protein sequence ID" value="RGW51264.1"/>
    <property type="molecule type" value="Genomic_DNA"/>
</dbReference>
<feature type="transmembrane region" description="Helical" evidence="6">
    <location>
        <begin position="376"/>
        <end position="396"/>
    </location>
</feature>
<evidence type="ECO:0000256" key="2">
    <source>
        <dbReference type="ARBA" id="ARBA00022448"/>
    </source>
</evidence>
<protein>
    <submittedName>
        <fullName evidence="7">Sodium-dependent transporter</fullName>
    </submittedName>
</protein>
<evidence type="ECO:0000313" key="7">
    <source>
        <dbReference type="EMBL" id="RGW51264.1"/>
    </source>
</evidence>
<evidence type="ECO:0000256" key="3">
    <source>
        <dbReference type="ARBA" id="ARBA00022692"/>
    </source>
</evidence>
<evidence type="ECO:0000256" key="1">
    <source>
        <dbReference type="ARBA" id="ARBA00004141"/>
    </source>
</evidence>
<dbReference type="PRINTS" id="PR00176">
    <property type="entry name" value="NANEUSMPORT"/>
</dbReference>
<reference evidence="7 8" key="1">
    <citation type="submission" date="2018-08" db="EMBL/GenBank/DDBJ databases">
        <title>A genome reference for cultivated species of the human gut microbiota.</title>
        <authorList>
            <person name="Zou Y."/>
            <person name="Xue W."/>
            <person name="Luo G."/>
        </authorList>
    </citation>
    <scope>NUCLEOTIDE SEQUENCE [LARGE SCALE GENOMIC DNA]</scope>
    <source>
        <strain evidence="7 8">AF12-11</strain>
    </source>
</reference>
<evidence type="ECO:0000256" key="4">
    <source>
        <dbReference type="ARBA" id="ARBA00022989"/>
    </source>
</evidence>
<feature type="transmembrane region" description="Helical" evidence="6">
    <location>
        <begin position="345"/>
        <end position="370"/>
    </location>
</feature>
<feature type="transmembrane region" description="Helical" evidence="6">
    <location>
        <begin position="182"/>
        <end position="204"/>
    </location>
</feature>
<dbReference type="Proteomes" id="UP000266376">
    <property type="component" value="Unassembled WGS sequence"/>
</dbReference>
<comment type="caution">
    <text evidence="7">The sequence shown here is derived from an EMBL/GenBank/DDBJ whole genome shotgun (WGS) entry which is preliminary data.</text>
</comment>
<feature type="transmembrane region" description="Helical" evidence="6">
    <location>
        <begin position="46"/>
        <end position="64"/>
    </location>
</feature>
<dbReference type="AlphaFoldDB" id="A0A395XNS3"/>
<name>A0A395XNS3_9FIRM</name>
<feature type="transmembrane region" description="Helical" evidence="6">
    <location>
        <begin position="95"/>
        <end position="119"/>
    </location>
</feature>
<keyword evidence="2" id="KW-0813">Transport</keyword>
<feature type="transmembrane region" description="Helical" evidence="6">
    <location>
        <begin position="12"/>
        <end position="34"/>
    </location>
</feature>
<evidence type="ECO:0000256" key="6">
    <source>
        <dbReference type="SAM" id="Phobius"/>
    </source>
</evidence>
<keyword evidence="5 6" id="KW-0472">Membrane</keyword>